<dbReference type="GO" id="GO:0031418">
    <property type="term" value="F:L-ascorbic acid binding"/>
    <property type="evidence" value="ECO:0007669"/>
    <property type="project" value="InterPro"/>
</dbReference>
<dbReference type="EMBL" id="KN822963">
    <property type="protein sequence ID" value="KIO31438.1"/>
    <property type="molecule type" value="Genomic_DNA"/>
</dbReference>
<reference evidence="8 9" key="1">
    <citation type="submission" date="2014-04" db="EMBL/GenBank/DDBJ databases">
        <authorList>
            <consortium name="DOE Joint Genome Institute"/>
            <person name="Kuo A."/>
            <person name="Girlanda M."/>
            <person name="Perotto S."/>
            <person name="Kohler A."/>
            <person name="Nagy L.G."/>
            <person name="Floudas D."/>
            <person name="Copeland A."/>
            <person name="Barry K.W."/>
            <person name="Cichocki N."/>
            <person name="Veneault-Fourrey C."/>
            <person name="LaButti K."/>
            <person name="Lindquist E.A."/>
            <person name="Lipzen A."/>
            <person name="Lundell T."/>
            <person name="Morin E."/>
            <person name="Murat C."/>
            <person name="Sun H."/>
            <person name="Tunlid A."/>
            <person name="Henrissat B."/>
            <person name="Grigoriev I.V."/>
            <person name="Hibbett D.S."/>
            <person name="Martin F."/>
            <person name="Nordberg H.P."/>
            <person name="Cantor M.N."/>
            <person name="Hua S.X."/>
        </authorList>
    </citation>
    <scope>NUCLEOTIDE SEQUENCE [LARGE SCALE GENOMIC DNA]</scope>
    <source>
        <strain evidence="8 9">MUT 4182</strain>
    </source>
</reference>
<comment type="cofactor">
    <cofactor evidence="1">
        <name>L-ascorbate</name>
        <dbReference type="ChEBI" id="CHEBI:38290"/>
    </cofactor>
</comment>
<name>A0A0C3LC12_9AGAM</name>
<dbReference type="Pfam" id="PF13640">
    <property type="entry name" value="2OG-FeII_Oxy_3"/>
    <property type="match status" value="1"/>
</dbReference>
<dbReference type="PANTHER" id="PTHR10869">
    <property type="entry name" value="PROLYL 4-HYDROXYLASE ALPHA SUBUNIT"/>
    <property type="match status" value="1"/>
</dbReference>
<gene>
    <name evidence="8" type="ORF">M407DRAFT_67988</name>
</gene>
<dbReference type="GO" id="GO:0005783">
    <property type="term" value="C:endoplasmic reticulum"/>
    <property type="evidence" value="ECO:0007669"/>
    <property type="project" value="TreeGrafter"/>
</dbReference>
<dbReference type="OrthoDB" id="69177at2759"/>
<feature type="domain" description="Fe2OG dioxygenase" evidence="7">
    <location>
        <begin position="153"/>
        <end position="264"/>
    </location>
</feature>
<dbReference type="AlphaFoldDB" id="A0A0C3LC12"/>
<dbReference type="HOGENOM" id="CLU_041456_2_1_1"/>
<dbReference type="Gene3D" id="2.60.120.620">
    <property type="entry name" value="q2cbj1_9rhob like domain"/>
    <property type="match status" value="1"/>
</dbReference>
<evidence type="ECO:0000256" key="2">
    <source>
        <dbReference type="ARBA" id="ARBA00022723"/>
    </source>
</evidence>
<reference evidence="9" key="2">
    <citation type="submission" date="2015-01" db="EMBL/GenBank/DDBJ databases">
        <title>Evolutionary Origins and Diversification of the Mycorrhizal Mutualists.</title>
        <authorList>
            <consortium name="DOE Joint Genome Institute"/>
            <consortium name="Mycorrhizal Genomics Consortium"/>
            <person name="Kohler A."/>
            <person name="Kuo A."/>
            <person name="Nagy L.G."/>
            <person name="Floudas D."/>
            <person name="Copeland A."/>
            <person name="Barry K.W."/>
            <person name="Cichocki N."/>
            <person name="Veneault-Fourrey C."/>
            <person name="LaButti K."/>
            <person name="Lindquist E.A."/>
            <person name="Lipzen A."/>
            <person name="Lundell T."/>
            <person name="Morin E."/>
            <person name="Murat C."/>
            <person name="Riley R."/>
            <person name="Ohm R."/>
            <person name="Sun H."/>
            <person name="Tunlid A."/>
            <person name="Henrissat B."/>
            <person name="Grigoriev I.V."/>
            <person name="Hibbett D.S."/>
            <person name="Martin F."/>
        </authorList>
    </citation>
    <scope>NUCLEOTIDE SEQUENCE [LARGE SCALE GENOMIC DNA]</scope>
    <source>
        <strain evidence="9">MUT 4182</strain>
    </source>
</reference>
<proteinExistence type="predicted"/>
<dbReference type="InterPro" id="IPR006620">
    <property type="entry name" value="Pro_4_hyd_alph"/>
</dbReference>
<evidence type="ECO:0000313" key="8">
    <source>
        <dbReference type="EMBL" id="KIO31438.1"/>
    </source>
</evidence>
<evidence type="ECO:0000259" key="7">
    <source>
        <dbReference type="PROSITE" id="PS51471"/>
    </source>
</evidence>
<feature type="region of interest" description="Disordered" evidence="6">
    <location>
        <begin position="1"/>
        <end position="29"/>
    </location>
</feature>
<dbReference type="SMART" id="SM00702">
    <property type="entry name" value="P4Hc"/>
    <property type="match status" value="1"/>
</dbReference>
<dbReference type="STRING" id="1051891.A0A0C3LC12"/>
<keyword evidence="9" id="KW-1185">Reference proteome</keyword>
<evidence type="ECO:0000256" key="6">
    <source>
        <dbReference type="SAM" id="MobiDB-lite"/>
    </source>
</evidence>
<dbReference type="Proteomes" id="UP000054248">
    <property type="component" value="Unassembled WGS sequence"/>
</dbReference>
<keyword evidence="4" id="KW-0560">Oxidoreductase</keyword>
<accession>A0A0C3LC12</accession>
<feature type="compositionally biased region" description="Pro residues" evidence="6">
    <location>
        <begin position="17"/>
        <end position="28"/>
    </location>
</feature>
<evidence type="ECO:0000256" key="1">
    <source>
        <dbReference type="ARBA" id="ARBA00001961"/>
    </source>
</evidence>
<evidence type="ECO:0000313" key="9">
    <source>
        <dbReference type="Proteomes" id="UP000054248"/>
    </source>
</evidence>
<dbReference type="InterPro" id="IPR045054">
    <property type="entry name" value="P4HA-like"/>
</dbReference>
<dbReference type="PROSITE" id="PS51471">
    <property type="entry name" value="FE2OG_OXY"/>
    <property type="match status" value="1"/>
</dbReference>
<keyword evidence="3" id="KW-0223">Dioxygenase</keyword>
<keyword evidence="5" id="KW-0408">Iron</keyword>
<keyword evidence="2" id="KW-0479">Metal-binding</keyword>
<dbReference type="PANTHER" id="PTHR10869:SF241">
    <property type="entry name" value="FE2OG DIOXYGENASE DOMAIN-CONTAINING PROTEIN"/>
    <property type="match status" value="1"/>
</dbReference>
<protein>
    <recommendedName>
        <fullName evidence="7">Fe2OG dioxygenase domain-containing protein</fullName>
    </recommendedName>
</protein>
<organism evidence="8 9">
    <name type="scientific">Tulasnella calospora MUT 4182</name>
    <dbReference type="NCBI Taxonomy" id="1051891"/>
    <lineage>
        <taxon>Eukaryota</taxon>
        <taxon>Fungi</taxon>
        <taxon>Dikarya</taxon>
        <taxon>Basidiomycota</taxon>
        <taxon>Agaricomycotina</taxon>
        <taxon>Agaricomycetes</taxon>
        <taxon>Cantharellales</taxon>
        <taxon>Tulasnellaceae</taxon>
        <taxon>Tulasnella</taxon>
    </lineage>
</organism>
<evidence type="ECO:0000256" key="5">
    <source>
        <dbReference type="ARBA" id="ARBA00023004"/>
    </source>
</evidence>
<evidence type="ECO:0000256" key="3">
    <source>
        <dbReference type="ARBA" id="ARBA00022964"/>
    </source>
</evidence>
<evidence type="ECO:0000256" key="4">
    <source>
        <dbReference type="ARBA" id="ARBA00023002"/>
    </source>
</evidence>
<sequence>MLKTYDPVSSTTTWRLPEPPSAPSPKKPAPVVVHKIDWDEVGLRENRGKIAFIIDNALTPEDCQRLLKAGEDSAPWSVATIQVGPSDQDVVVMDDYRKSSRILLDNFELADFVLRKLKPHMPEEALDAPKSKHWQFNRANSAGRNKNITKGKKANRIQLTRLNERLRYLKYVEGDFFESHSDGIYHTPDRSEISCLTLQLYLNGSKEELEGGATQFLSRRGPDTFVDVDPRPGRALIFEQGNLLHCGAKVLKGEKYTIRTDLMYKKGPT</sequence>
<dbReference type="GO" id="GO:0004656">
    <property type="term" value="F:procollagen-proline 4-dioxygenase activity"/>
    <property type="evidence" value="ECO:0007669"/>
    <property type="project" value="TreeGrafter"/>
</dbReference>
<dbReference type="InterPro" id="IPR044862">
    <property type="entry name" value="Pro_4_hyd_alph_FE2OG_OXY"/>
</dbReference>
<dbReference type="InterPro" id="IPR005123">
    <property type="entry name" value="Oxoglu/Fe-dep_dioxygenase_dom"/>
</dbReference>
<dbReference type="GO" id="GO:0005506">
    <property type="term" value="F:iron ion binding"/>
    <property type="evidence" value="ECO:0007669"/>
    <property type="project" value="InterPro"/>
</dbReference>